<evidence type="ECO:0000313" key="2">
    <source>
        <dbReference type="EMBL" id="CBX26754.1"/>
    </source>
</evidence>
<name>E1Y860_9BACT</name>
<dbReference type="EMBL" id="FR695864">
    <property type="protein sequence ID" value="CBX26754.1"/>
    <property type="molecule type" value="Genomic_DNA"/>
</dbReference>
<sequence length="334" mass="37533">MQSDPPNFDEVEVSLFGPGIGECLVVHIGNNEWIIIDSCFDAKTKKSIPLTYLEELGINPSNAVKLFAISHWHSDHIRGASQIAEQCNSATICFSQALMTQEFLTLVDIFSGLDRIVLADKDTCATKEMATVIKTIRNRCKNNQTKSTPIPYLLVSNDQRIYNKINNGIVCEIWALSPSSESILNSLKEIANLIPPPDESLIRSVIPKPTQNHNSVVLNLKYNNYNILLGSDLEETKNPLTGWSCIVHSSNRPCEKSLLFKIPHHGSITGHSDDVWEKMIEKDAICIMTSKIGGKKDLPDQTDINRIKKFTQNLYSTSYLYQKNKNETQLLKKQ</sequence>
<reference evidence="2" key="1">
    <citation type="journal article" date="2011" name="Environ. Microbiol.">
        <title>Genomic insights into the metabolic potential of the polycyclic aromatic hydrocarbon degrading sulfate-reducing Deltaproteobacterium N47.</title>
        <authorList>
            <person name="Bergmann F."/>
            <person name="Selesi D."/>
            <person name="Weinmaier T."/>
            <person name="Tischler P."/>
            <person name="Rattei T."/>
            <person name="Meckenstock R.U."/>
        </authorList>
    </citation>
    <scope>NUCLEOTIDE SEQUENCE</scope>
</reference>
<dbReference type="PANTHER" id="PTHR30619">
    <property type="entry name" value="DNA INTERNALIZATION/COMPETENCE PROTEIN COMEC/REC2"/>
    <property type="match status" value="1"/>
</dbReference>
<accession>E1Y860</accession>
<feature type="domain" description="Metallo-beta-lactamase" evidence="1">
    <location>
        <begin position="17"/>
        <end position="92"/>
    </location>
</feature>
<dbReference type="Pfam" id="PF00753">
    <property type="entry name" value="Lactamase_B"/>
    <property type="match status" value="1"/>
</dbReference>
<dbReference type="InterPro" id="IPR036866">
    <property type="entry name" value="RibonucZ/Hydroxyglut_hydro"/>
</dbReference>
<dbReference type="SUPFAM" id="SSF56281">
    <property type="entry name" value="Metallo-hydrolase/oxidoreductase"/>
    <property type="match status" value="1"/>
</dbReference>
<dbReference type="InterPro" id="IPR001279">
    <property type="entry name" value="Metallo-B-lactamas"/>
</dbReference>
<dbReference type="PANTHER" id="PTHR30619:SF1">
    <property type="entry name" value="RECOMBINATION PROTEIN 2"/>
    <property type="match status" value="1"/>
</dbReference>
<organism evidence="2">
    <name type="scientific">uncultured Desulfobacterium sp</name>
    <dbReference type="NCBI Taxonomy" id="201089"/>
    <lineage>
        <taxon>Bacteria</taxon>
        <taxon>Pseudomonadati</taxon>
        <taxon>Thermodesulfobacteriota</taxon>
        <taxon>Desulfobacteria</taxon>
        <taxon>Desulfobacterales</taxon>
        <taxon>Desulfobacteriaceae</taxon>
        <taxon>Desulfobacterium</taxon>
        <taxon>environmental samples</taxon>
    </lineage>
</organism>
<dbReference type="CDD" id="cd06262">
    <property type="entry name" value="metallo-hydrolase-like_MBL-fold"/>
    <property type="match status" value="1"/>
</dbReference>
<dbReference type="AlphaFoldDB" id="E1Y860"/>
<evidence type="ECO:0000259" key="1">
    <source>
        <dbReference type="Pfam" id="PF00753"/>
    </source>
</evidence>
<gene>
    <name evidence="2" type="ORF">N47_A07830</name>
</gene>
<proteinExistence type="predicted"/>
<dbReference type="InterPro" id="IPR052159">
    <property type="entry name" value="Competence_DNA_uptake"/>
</dbReference>
<protein>
    <recommendedName>
        <fullName evidence="1">Metallo-beta-lactamase domain-containing protein</fullName>
    </recommendedName>
</protein>
<dbReference type="Gene3D" id="3.60.15.10">
    <property type="entry name" value="Ribonuclease Z/Hydroxyacylglutathione hydrolase-like"/>
    <property type="match status" value="1"/>
</dbReference>